<proteinExistence type="predicted"/>
<name>A0A5C6TGX5_FUSOC</name>
<feature type="domain" description="DUF6604" evidence="1">
    <location>
        <begin position="11"/>
        <end position="110"/>
    </location>
</feature>
<gene>
    <name evidence="2" type="ORF">FocTR4_00004385</name>
</gene>
<reference evidence="2 3" key="1">
    <citation type="submission" date="2019-07" db="EMBL/GenBank/DDBJ databases">
        <title>The First High-Quality Draft Genome Sequence of the Causal Agent of the Current Panama Disease Epidemic.</title>
        <authorList>
            <person name="Warmington R.J."/>
            <person name="Kay W."/>
            <person name="Jeffries A."/>
            <person name="Bebber D."/>
            <person name="Moore K."/>
            <person name="Studholme D.J."/>
        </authorList>
    </citation>
    <scope>NUCLEOTIDE SEQUENCE [LARGE SCALE GENOMIC DNA]</scope>
    <source>
        <strain evidence="2 3">TR4</strain>
    </source>
</reference>
<protein>
    <recommendedName>
        <fullName evidence="1">DUF6604 domain-containing protein</fullName>
    </recommendedName>
</protein>
<dbReference type="PANTHER" id="PTHR38795:SF1">
    <property type="entry name" value="DUF6604 DOMAIN-CONTAINING PROTEIN"/>
    <property type="match status" value="1"/>
</dbReference>
<evidence type="ECO:0000313" key="2">
    <source>
        <dbReference type="EMBL" id="TXC09011.1"/>
    </source>
</evidence>
<dbReference type="Pfam" id="PF20253">
    <property type="entry name" value="DUF6604"/>
    <property type="match status" value="2"/>
</dbReference>
<dbReference type="Proteomes" id="UP000321331">
    <property type="component" value="Unassembled WGS sequence"/>
</dbReference>
<sequence length="290" mass="32423">GSRCSLFSIYQQYKEDTDSVASWLASTAKACGYLSDLLTATGIQTKGRGRLKGKARRDAKEQKTYIPTPHNIQKYVIAVKDFIPLAKFFLASKPLIPIPPSFVETLDQVLYVQASGLKIYISSPELLDFTDIERPKNAQGDDTIYEAEPETSLEDALVPFTIMMNDLNQIRSYIEWIWFNYRDGYFDLANAAVSTNTGINLARNLIDQVLPIIKDHGSACTILEKFSFVCARRDGFSEQDIVAWGPAGENEDIYEVADKTYLNASLLLGGLARVLPLNHLPIYKEGMFGI</sequence>
<evidence type="ECO:0000313" key="3">
    <source>
        <dbReference type="Proteomes" id="UP000321331"/>
    </source>
</evidence>
<dbReference type="PANTHER" id="PTHR38795">
    <property type="entry name" value="DUF6604 DOMAIN-CONTAINING PROTEIN"/>
    <property type="match status" value="1"/>
</dbReference>
<comment type="caution">
    <text evidence="2">The sequence shown here is derived from an EMBL/GenBank/DDBJ whole genome shotgun (WGS) entry which is preliminary data.</text>
</comment>
<dbReference type="EMBL" id="VMNF01000004">
    <property type="protein sequence ID" value="TXC09011.1"/>
    <property type="molecule type" value="Genomic_DNA"/>
</dbReference>
<accession>A0A5C6TGX5</accession>
<feature type="domain" description="DUF6604" evidence="1">
    <location>
        <begin position="115"/>
        <end position="210"/>
    </location>
</feature>
<evidence type="ECO:0000259" key="1">
    <source>
        <dbReference type="Pfam" id="PF20253"/>
    </source>
</evidence>
<dbReference type="InterPro" id="IPR046539">
    <property type="entry name" value="DUF6604"/>
</dbReference>
<organism evidence="2 3">
    <name type="scientific">Fusarium oxysporum f. sp. cubense</name>
    <dbReference type="NCBI Taxonomy" id="61366"/>
    <lineage>
        <taxon>Eukaryota</taxon>
        <taxon>Fungi</taxon>
        <taxon>Dikarya</taxon>
        <taxon>Ascomycota</taxon>
        <taxon>Pezizomycotina</taxon>
        <taxon>Sordariomycetes</taxon>
        <taxon>Hypocreomycetidae</taxon>
        <taxon>Hypocreales</taxon>
        <taxon>Nectriaceae</taxon>
        <taxon>Fusarium</taxon>
        <taxon>Fusarium oxysporum species complex</taxon>
    </lineage>
</organism>
<dbReference type="AlphaFoldDB" id="A0A5C6TGX5"/>
<feature type="non-terminal residue" evidence="2">
    <location>
        <position position="1"/>
    </location>
</feature>